<evidence type="ECO:0000313" key="3">
    <source>
        <dbReference type="Proteomes" id="UP000824540"/>
    </source>
</evidence>
<sequence>MPEEQETELGGISTGGMGHVGGGDCSQEQQEAGTDNEDPEKLGPPSSALPHRSLYMTAQTDTEEEEVGEGGKAEAELEGDIGEEKDNLMVLLEQVDSLHDGSESEKKEGLTLLLEKKEEFGQKTPFLWRLMRAYADAHDVASNVDEKKSCAATALERVSTLPVTLACRPSIAS</sequence>
<name>A0A8T2P6X9_9TELE</name>
<dbReference type="Pfam" id="PF21033">
    <property type="entry name" value="RMD1-3"/>
    <property type="match status" value="1"/>
</dbReference>
<comment type="caution">
    <text evidence="2">The sequence shown here is derived from an EMBL/GenBank/DDBJ whole genome shotgun (WGS) entry which is preliminary data.</text>
</comment>
<feature type="compositionally biased region" description="Gly residues" evidence="1">
    <location>
        <begin position="12"/>
        <end position="24"/>
    </location>
</feature>
<accession>A0A8T2P6X9</accession>
<gene>
    <name evidence="2" type="ORF">JZ751_011077</name>
</gene>
<keyword evidence="3" id="KW-1185">Reference proteome</keyword>
<dbReference type="EMBL" id="JAFBMS010000020">
    <property type="protein sequence ID" value="KAG9344407.1"/>
    <property type="molecule type" value="Genomic_DNA"/>
</dbReference>
<dbReference type="AlphaFoldDB" id="A0A8T2P6X9"/>
<evidence type="ECO:0000313" key="2">
    <source>
        <dbReference type="EMBL" id="KAG9344407.1"/>
    </source>
</evidence>
<protein>
    <recommendedName>
        <fullName evidence="4">Regulator of microtubule dynamics protein 2</fullName>
    </recommendedName>
</protein>
<organism evidence="2 3">
    <name type="scientific">Albula glossodonta</name>
    <name type="common">roundjaw bonefish</name>
    <dbReference type="NCBI Taxonomy" id="121402"/>
    <lineage>
        <taxon>Eukaryota</taxon>
        <taxon>Metazoa</taxon>
        <taxon>Chordata</taxon>
        <taxon>Craniata</taxon>
        <taxon>Vertebrata</taxon>
        <taxon>Euteleostomi</taxon>
        <taxon>Actinopterygii</taxon>
        <taxon>Neopterygii</taxon>
        <taxon>Teleostei</taxon>
        <taxon>Albuliformes</taxon>
        <taxon>Albulidae</taxon>
        <taxon>Albula</taxon>
    </lineage>
</organism>
<dbReference type="Proteomes" id="UP000824540">
    <property type="component" value="Unassembled WGS sequence"/>
</dbReference>
<dbReference type="OrthoDB" id="512473at2759"/>
<proteinExistence type="predicted"/>
<evidence type="ECO:0008006" key="4">
    <source>
        <dbReference type="Google" id="ProtNLM"/>
    </source>
</evidence>
<reference evidence="2" key="1">
    <citation type="thesis" date="2021" institute="BYU ScholarsArchive" country="Provo, UT, USA">
        <title>Applications of and Algorithms for Genome Assembly and Genomic Analyses with an Emphasis on Marine Teleosts.</title>
        <authorList>
            <person name="Pickett B.D."/>
        </authorList>
    </citation>
    <scope>NUCLEOTIDE SEQUENCE</scope>
    <source>
        <strain evidence="2">HI-2016</strain>
    </source>
</reference>
<dbReference type="InterPro" id="IPR049039">
    <property type="entry name" value="RMD1-3_a_helical_rpt"/>
</dbReference>
<evidence type="ECO:0000256" key="1">
    <source>
        <dbReference type="SAM" id="MobiDB-lite"/>
    </source>
</evidence>
<feature type="region of interest" description="Disordered" evidence="1">
    <location>
        <begin position="1"/>
        <end position="85"/>
    </location>
</feature>